<protein>
    <submittedName>
        <fullName evidence="1">Uncharacterized protein</fullName>
    </submittedName>
</protein>
<keyword evidence="2" id="KW-1185">Reference proteome</keyword>
<name>F8PHE5_SERL3</name>
<dbReference type="Proteomes" id="UP000008063">
    <property type="component" value="Unassembled WGS sequence"/>
</dbReference>
<dbReference type="HOGENOM" id="CLU_103601_1_0_1"/>
<evidence type="ECO:0000313" key="2">
    <source>
        <dbReference type="Proteomes" id="UP000008063"/>
    </source>
</evidence>
<evidence type="ECO:0000313" key="1">
    <source>
        <dbReference type="EMBL" id="EGO04991.1"/>
    </source>
</evidence>
<proteinExistence type="predicted"/>
<dbReference type="InParanoid" id="F8PHE5"/>
<sequence>MFYYSDKKYSNNDKFRKFRRQPFHTSLAFMLQDIWPGMTSPEVAQYPDQHLRQVIFGPYIADYPEQALLACIVQGWCLRCTVLPTNLDGESKRRSEEHTEVLVNCLDLGVLWDEYGIVGDLVLIKGTFKDHLVTWVEEYITQNYSSACANKILDDIDQRLANEHCDPSFSLFSLLVHVVRQTTPINLSYQLALAEGFGTPKPEQRGDD</sequence>
<reference evidence="2" key="1">
    <citation type="journal article" date="2011" name="Science">
        <title>The plant cell wall-decomposing machinery underlies the functional diversity of forest fungi.</title>
        <authorList>
            <person name="Eastwood D.C."/>
            <person name="Floudas D."/>
            <person name="Binder M."/>
            <person name="Majcherczyk A."/>
            <person name="Schneider P."/>
            <person name="Aerts A."/>
            <person name="Asiegbu F.O."/>
            <person name="Baker S.E."/>
            <person name="Barry K."/>
            <person name="Bendiksby M."/>
            <person name="Blumentritt M."/>
            <person name="Coutinho P.M."/>
            <person name="Cullen D."/>
            <person name="de Vries R.P."/>
            <person name="Gathman A."/>
            <person name="Goodell B."/>
            <person name="Henrissat B."/>
            <person name="Ihrmark K."/>
            <person name="Kauserud H."/>
            <person name="Kohler A."/>
            <person name="LaButti K."/>
            <person name="Lapidus A."/>
            <person name="Lavin J.L."/>
            <person name="Lee Y.-H."/>
            <person name="Lindquist E."/>
            <person name="Lilly W."/>
            <person name="Lucas S."/>
            <person name="Morin E."/>
            <person name="Murat C."/>
            <person name="Oguiza J.A."/>
            <person name="Park J."/>
            <person name="Pisabarro A.G."/>
            <person name="Riley R."/>
            <person name="Rosling A."/>
            <person name="Salamov A."/>
            <person name="Schmidt O."/>
            <person name="Schmutz J."/>
            <person name="Skrede I."/>
            <person name="Stenlid J."/>
            <person name="Wiebenga A."/>
            <person name="Xie X."/>
            <person name="Kuees U."/>
            <person name="Hibbett D.S."/>
            <person name="Hoffmeister D."/>
            <person name="Hoegberg N."/>
            <person name="Martin F."/>
            <person name="Grigoriev I.V."/>
            <person name="Watkinson S.C."/>
        </authorList>
    </citation>
    <scope>NUCLEOTIDE SEQUENCE [LARGE SCALE GENOMIC DNA]</scope>
    <source>
        <strain evidence="2">strain S7.3</strain>
    </source>
</reference>
<dbReference type="InterPro" id="IPR041078">
    <property type="entry name" value="Plavaka"/>
</dbReference>
<dbReference type="OrthoDB" id="3199698at2759"/>
<gene>
    <name evidence="1" type="ORF">SERLA73DRAFT_149286</name>
</gene>
<organism evidence="2">
    <name type="scientific">Serpula lacrymans var. lacrymans (strain S7.3)</name>
    <name type="common">Dry rot fungus</name>
    <dbReference type="NCBI Taxonomy" id="936435"/>
    <lineage>
        <taxon>Eukaryota</taxon>
        <taxon>Fungi</taxon>
        <taxon>Dikarya</taxon>
        <taxon>Basidiomycota</taxon>
        <taxon>Agaricomycotina</taxon>
        <taxon>Agaricomycetes</taxon>
        <taxon>Agaricomycetidae</taxon>
        <taxon>Boletales</taxon>
        <taxon>Coniophorineae</taxon>
        <taxon>Serpulaceae</taxon>
        <taxon>Serpula</taxon>
    </lineage>
</organism>
<dbReference type="Pfam" id="PF18759">
    <property type="entry name" value="Plavaka"/>
    <property type="match status" value="1"/>
</dbReference>
<dbReference type="EMBL" id="GL945474">
    <property type="protein sequence ID" value="EGO04991.1"/>
    <property type="molecule type" value="Genomic_DNA"/>
</dbReference>
<dbReference type="AlphaFoldDB" id="F8PHE5"/>
<dbReference type="STRING" id="936435.F8PHE5"/>
<accession>F8PHE5</accession>